<dbReference type="AlphaFoldDB" id="A0A2T7A7S8"/>
<gene>
    <name evidence="2" type="ORF">B9Z19DRAFT_1060723</name>
</gene>
<dbReference type="OrthoDB" id="5421918at2759"/>
<protein>
    <recommendedName>
        <fullName evidence="4">DDE Tnp4 domain-containing protein</fullName>
    </recommendedName>
</protein>
<comment type="caution">
    <text evidence="2">The sequence shown here is derived from an EMBL/GenBank/DDBJ whole genome shotgun (WGS) entry which is preliminary data.</text>
</comment>
<evidence type="ECO:0000313" key="2">
    <source>
        <dbReference type="EMBL" id="PUU83796.1"/>
    </source>
</evidence>
<proteinExistence type="predicted"/>
<organism evidence="2 3">
    <name type="scientific">Tuber borchii</name>
    <name type="common">White truffle</name>
    <dbReference type="NCBI Taxonomy" id="42251"/>
    <lineage>
        <taxon>Eukaryota</taxon>
        <taxon>Fungi</taxon>
        <taxon>Dikarya</taxon>
        <taxon>Ascomycota</taxon>
        <taxon>Pezizomycotina</taxon>
        <taxon>Pezizomycetes</taxon>
        <taxon>Pezizales</taxon>
        <taxon>Tuberaceae</taxon>
        <taxon>Tuber</taxon>
    </lineage>
</organism>
<dbReference type="EMBL" id="NESQ01000007">
    <property type="protein sequence ID" value="PUU83796.1"/>
    <property type="molecule type" value="Genomic_DNA"/>
</dbReference>
<reference evidence="2 3" key="1">
    <citation type="submission" date="2017-04" db="EMBL/GenBank/DDBJ databases">
        <title>Draft genome sequence of Tuber borchii Vittad., a whitish edible truffle.</title>
        <authorList>
            <consortium name="DOE Joint Genome Institute"/>
            <person name="Murat C."/>
            <person name="Kuo A."/>
            <person name="Barry K.W."/>
            <person name="Clum A."/>
            <person name="Dockter R.B."/>
            <person name="Fauchery L."/>
            <person name="Iotti M."/>
            <person name="Kohler A."/>
            <person name="Labutti K."/>
            <person name="Lindquist E.A."/>
            <person name="Lipzen A."/>
            <person name="Ohm R.A."/>
            <person name="Wang M."/>
            <person name="Grigoriev I.V."/>
            <person name="Zambonelli A."/>
            <person name="Martin F.M."/>
        </authorList>
    </citation>
    <scope>NUCLEOTIDE SEQUENCE [LARGE SCALE GENOMIC DNA]</scope>
    <source>
        <strain evidence="2 3">Tbo3840</strain>
    </source>
</reference>
<evidence type="ECO:0008006" key="4">
    <source>
        <dbReference type="Google" id="ProtNLM"/>
    </source>
</evidence>
<feature type="region of interest" description="Disordered" evidence="1">
    <location>
        <begin position="1"/>
        <end position="65"/>
    </location>
</feature>
<evidence type="ECO:0000313" key="3">
    <source>
        <dbReference type="Proteomes" id="UP000244722"/>
    </source>
</evidence>
<keyword evidence="3" id="KW-1185">Reference proteome</keyword>
<feature type="compositionally biased region" description="Basic and acidic residues" evidence="1">
    <location>
        <begin position="1"/>
        <end position="23"/>
    </location>
</feature>
<evidence type="ECO:0000256" key="1">
    <source>
        <dbReference type="SAM" id="MobiDB-lite"/>
    </source>
</evidence>
<name>A0A2T7A7S8_TUBBO</name>
<feature type="compositionally biased region" description="Acidic residues" evidence="1">
    <location>
        <begin position="45"/>
        <end position="58"/>
    </location>
</feature>
<sequence length="322" mass="37232">MNMTNDAKKFKEANRQVEEKESDIPSTTGKYKIQKAESQRLGWGQEEDEDIGLDEKEEEGFRNEKTAEQWEELLEKELLNDIEEGRWDEEKGYWNPENYQNAGTDSFREHQVKRTQTLEQTSVEHQLAVFVRRIGSQGMGGSYWDLALEVGIGEGTISLYCDRVLLALLALKSELIIWPSVEERRAHSKCICDASLGVFPGVIGFVDGIFIILNLAPLTDWYSYYNRKSTYGLNAMVPRAKAPEEQIFNATLSSQRVVIENMFGLLKARFPGITNVSIRIRNQVTHKRVVNYFEATFEEEEEERREVPEDIEYAQRHQMMVE</sequence>
<accession>A0A2T7A7S8</accession>
<dbReference type="Proteomes" id="UP000244722">
    <property type="component" value="Unassembled WGS sequence"/>
</dbReference>
<dbReference type="STRING" id="42251.A0A2T7A7S8"/>